<organism evidence="2 3">
    <name type="scientific">Staphylococcus auricularis</name>
    <dbReference type="NCBI Taxonomy" id="29379"/>
    <lineage>
        <taxon>Bacteria</taxon>
        <taxon>Bacillati</taxon>
        <taxon>Bacillota</taxon>
        <taxon>Bacilli</taxon>
        <taxon>Bacillales</taxon>
        <taxon>Staphylococcaceae</taxon>
        <taxon>Staphylococcus</taxon>
    </lineage>
</organism>
<protein>
    <submittedName>
        <fullName evidence="2">DUF3169 domain-containing protein</fullName>
    </submittedName>
</protein>
<accession>A0AAP8PMX4</accession>
<comment type="caution">
    <text evidence="2">The sequence shown here is derived from an EMBL/GenBank/DDBJ whole genome shotgun (WGS) entry which is preliminary data.</text>
</comment>
<feature type="transmembrane region" description="Helical" evidence="1">
    <location>
        <begin position="7"/>
        <end position="30"/>
    </location>
</feature>
<keyword evidence="1" id="KW-0812">Transmembrane</keyword>
<keyword evidence="1" id="KW-1133">Transmembrane helix</keyword>
<gene>
    <name evidence="2" type="ORF">CD158_09050</name>
</gene>
<dbReference type="GeneID" id="64981164"/>
<dbReference type="InterPro" id="IPR021509">
    <property type="entry name" value="DUF3169"/>
</dbReference>
<evidence type="ECO:0000256" key="1">
    <source>
        <dbReference type="SAM" id="Phobius"/>
    </source>
</evidence>
<feature type="transmembrane region" description="Helical" evidence="1">
    <location>
        <begin position="123"/>
        <end position="145"/>
    </location>
</feature>
<feature type="transmembrane region" description="Helical" evidence="1">
    <location>
        <begin position="210"/>
        <end position="229"/>
    </location>
</feature>
<dbReference type="Proteomes" id="UP000242470">
    <property type="component" value="Unassembled WGS sequence"/>
</dbReference>
<dbReference type="Pfam" id="PF11368">
    <property type="entry name" value="DUF3169"/>
    <property type="match status" value="1"/>
</dbReference>
<feature type="transmembrane region" description="Helical" evidence="1">
    <location>
        <begin position="183"/>
        <end position="204"/>
    </location>
</feature>
<evidence type="ECO:0000313" key="2">
    <source>
        <dbReference type="EMBL" id="PNZ66329.1"/>
    </source>
</evidence>
<reference evidence="2 3" key="1">
    <citation type="submission" date="2017-08" db="EMBL/GenBank/DDBJ databases">
        <title>Draft genome sequences of 64 type strains of genus Staph aureus.</title>
        <authorList>
            <person name="Cole K."/>
            <person name="Golubchik T."/>
            <person name="Russell J."/>
            <person name="Foster D."/>
            <person name="Llewelyn M."/>
            <person name="Wilson D."/>
            <person name="Crook D."/>
            <person name="Paul J."/>
        </authorList>
    </citation>
    <scope>NUCLEOTIDE SEQUENCE [LARGE SCALE GENOMIC DNA]</scope>
    <source>
        <strain evidence="2 3">NCTC 12101</strain>
    </source>
</reference>
<dbReference type="RefSeq" id="WP_059107083.1">
    <property type="nucleotide sequence ID" value="NZ_AP024589.1"/>
</dbReference>
<keyword evidence="1" id="KW-0472">Membrane</keyword>
<sequence length="237" mass="27148">MNKTVRYIGVIILSALAGGVVGYLIKYFPFVDKINVLSNTEVVVISIIFSALVILCNLLMVKQLQKAKNFNKLSIAEEENADIYDRKLNEHFINSNWLNLSGYILSFVNLILINVGASLIGPTIIFSLLPLFINMFLTVIISIYLPHINSKAPKYNEPHYMDKLIQTYDEGDRHIMFSALFKIFNINIIGILFLICFTALYSSITQSNQLFTITCLILLFLINIVYYYVKTNKFYKE</sequence>
<proteinExistence type="predicted"/>
<feature type="transmembrane region" description="Helical" evidence="1">
    <location>
        <begin position="42"/>
        <end position="61"/>
    </location>
</feature>
<name>A0AAP8PMX4_9STAP</name>
<feature type="transmembrane region" description="Helical" evidence="1">
    <location>
        <begin position="97"/>
        <end position="117"/>
    </location>
</feature>
<dbReference type="AlphaFoldDB" id="A0AAP8PMX4"/>
<dbReference type="EMBL" id="PPQW01000068">
    <property type="protein sequence ID" value="PNZ66329.1"/>
    <property type="molecule type" value="Genomic_DNA"/>
</dbReference>
<evidence type="ECO:0000313" key="3">
    <source>
        <dbReference type="Proteomes" id="UP000242470"/>
    </source>
</evidence>